<accession>A0A4Y1S292</accession>
<organism evidence="1">
    <name type="scientific">Prunus dulcis</name>
    <name type="common">Almond</name>
    <name type="synonym">Amygdalus dulcis</name>
    <dbReference type="NCBI Taxonomy" id="3755"/>
    <lineage>
        <taxon>Eukaryota</taxon>
        <taxon>Viridiplantae</taxon>
        <taxon>Streptophyta</taxon>
        <taxon>Embryophyta</taxon>
        <taxon>Tracheophyta</taxon>
        <taxon>Spermatophyta</taxon>
        <taxon>Magnoliopsida</taxon>
        <taxon>eudicotyledons</taxon>
        <taxon>Gunneridae</taxon>
        <taxon>Pentapetalae</taxon>
        <taxon>rosids</taxon>
        <taxon>fabids</taxon>
        <taxon>Rosales</taxon>
        <taxon>Rosaceae</taxon>
        <taxon>Amygdaloideae</taxon>
        <taxon>Amygdaleae</taxon>
        <taxon>Prunus</taxon>
    </lineage>
</organism>
<dbReference type="AlphaFoldDB" id="A0A4Y1S292"/>
<name>A0A4Y1S292_PRUDU</name>
<dbReference type="Gene3D" id="3.80.10.10">
    <property type="entry name" value="Ribonuclease Inhibitor"/>
    <property type="match status" value="1"/>
</dbReference>
<dbReference type="SUPFAM" id="SSF52058">
    <property type="entry name" value="L domain-like"/>
    <property type="match status" value="1"/>
</dbReference>
<dbReference type="Pfam" id="PF00560">
    <property type="entry name" value="LRR_1"/>
    <property type="match status" value="1"/>
</dbReference>
<protein>
    <submittedName>
        <fullName evidence="1">Uncharacterized protein</fullName>
    </submittedName>
</protein>
<reference evidence="1" key="1">
    <citation type="journal article" date="2019" name="Science">
        <title>Mutation of a bHLH transcription factor allowed almond domestication.</title>
        <authorList>
            <person name="Sanchez-Perez R."/>
            <person name="Pavan S."/>
            <person name="Mazzeo R."/>
            <person name="Moldovan C."/>
            <person name="Aiese Cigliano R."/>
            <person name="Del Cueto J."/>
            <person name="Ricciardi F."/>
            <person name="Lotti C."/>
            <person name="Ricciardi L."/>
            <person name="Dicenta F."/>
            <person name="Lopez-Marques R.L."/>
            <person name="Lindberg Moller B."/>
        </authorList>
    </citation>
    <scope>NUCLEOTIDE SEQUENCE</scope>
</reference>
<dbReference type="InterPro" id="IPR001611">
    <property type="entry name" value="Leu-rich_rpt"/>
</dbReference>
<dbReference type="EMBL" id="AP019304">
    <property type="protein sequence ID" value="BBH10143.1"/>
    <property type="molecule type" value="Genomic_DNA"/>
</dbReference>
<proteinExistence type="predicted"/>
<sequence length="140" mass="15771">MRLQLGRGSTFLGIRTGDRGMYFTTEINPSLEEQLCFFIHLFHFMVHHNLNNLCNWTVIVCDHNTKAVVEIDLSNLGVSANLTQFKFTQFLNLTHFNLNGNSFKGSIPSAIGNLQAHNIGLGQQLFHPRNTRGDKRVNGA</sequence>
<evidence type="ECO:0000313" key="1">
    <source>
        <dbReference type="EMBL" id="BBH10143.1"/>
    </source>
</evidence>
<dbReference type="InterPro" id="IPR032675">
    <property type="entry name" value="LRR_dom_sf"/>
</dbReference>
<gene>
    <name evidence="1" type="ORF">Prudu_022840</name>
</gene>